<proteinExistence type="predicted"/>
<keyword evidence="2" id="KW-1185">Reference proteome</keyword>
<dbReference type="AlphaFoldDB" id="A0A165RGE5"/>
<dbReference type="OrthoDB" id="3290976at2759"/>
<reference evidence="1 2" key="1">
    <citation type="journal article" date="2016" name="Mol. Biol. Evol.">
        <title>Comparative Genomics of Early-Diverging Mushroom-Forming Fungi Provides Insights into the Origins of Lignocellulose Decay Capabilities.</title>
        <authorList>
            <person name="Nagy L.G."/>
            <person name="Riley R."/>
            <person name="Tritt A."/>
            <person name="Adam C."/>
            <person name="Daum C."/>
            <person name="Floudas D."/>
            <person name="Sun H."/>
            <person name="Yadav J.S."/>
            <person name="Pangilinan J."/>
            <person name="Larsson K.H."/>
            <person name="Matsuura K."/>
            <person name="Barry K."/>
            <person name="Labutti K."/>
            <person name="Kuo R."/>
            <person name="Ohm R.A."/>
            <person name="Bhattacharya S.S."/>
            <person name="Shirouzu T."/>
            <person name="Yoshinaga Y."/>
            <person name="Martin F.M."/>
            <person name="Grigoriev I.V."/>
            <person name="Hibbett D.S."/>
        </authorList>
    </citation>
    <scope>NUCLEOTIDE SEQUENCE [LARGE SCALE GENOMIC DNA]</scope>
    <source>
        <strain evidence="1 2">HHB14362 ss-1</strain>
    </source>
</reference>
<name>A0A165RGE5_9AGAM</name>
<evidence type="ECO:0000313" key="1">
    <source>
        <dbReference type="EMBL" id="KZT23774.1"/>
    </source>
</evidence>
<protein>
    <submittedName>
        <fullName evidence="1">Uncharacterized protein</fullName>
    </submittedName>
</protein>
<dbReference type="EMBL" id="KV425582">
    <property type="protein sequence ID" value="KZT23774.1"/>
    <property type="molecule type" value="Genomic_DNA"/>
</dbReference>
<evidence type="ECO:0000313" key="2">
    <source>
        <dbReference type="Proteomes" id="UP000076761"/>
    </source>
</evidence>
<gene>
    <name evidence="1" type="ORF">NEOLEDRAFT_1149069</name>
</gene>
<accession>A0A165RGE5</accession>
<organism evidence="1 2">
    <name type="scientific">Neolentinus lepideus HHB14362 ss-1</name>
    <dbReference type="NCBI Taxonomy" id="1314782"/>
    <lineage>
        <taxon>Eukaryota</taxon>
        <taxon>Fungi</taxon>
        <taxon>Dikarya</taxon>
        <taxon>Basidiomycota</taxon>
        <taxon>Agaricomycotina</taxon>
        <taxon>Agaricomycetes</taxon>
        <taxon>Gloeophyllales</taxon>
        <taxon>Gloeophyllaceae</taxon>
        <taxon>Neolentinus</taxon>
    </lineage>
</organism>
<dbReference type="InParanoid" id="A0A165RGE5"/>
<sequence>MSTKPSTMQPAFTLILNNRDYTPSPRPYFSEVWYPPSPEPFSKYDPLMKTVDLRRIDSCSFASDLCAPAMSDIVEEEEGHGVIIFSEEVNESARVRKRPKILLLLEKAACPRERAVVATTNAEC</sequence>
<dbReference type="Proteomes" id="UP000076761">
    <property type="component" value="Unassembled WGS sequence"/>
</dbReference>